<keyword evidence="6 9" id="KW-0378">Hydrolase</keyword>
<keyword evidence="13" id="KW-1185">Reference proteome</keyword>
<protein>
    <recommendedName>
        <fullName evidence="9">Lipoprotein signal peptidase</fullName>
        <ecNumber evidence="9">3.4.23.36</ecNumber>
    </recommendedName>
    <alternativeName>
        <fullName evidence="9">Prolipoprotein signal peptidase</fullName>
    </alternativeName>
    <alternativeName>
        <fullName evidence="9">Signal peptidase II</fullName>
        <shortName evidence="9">SPase II</shortName>
    </alternativeName>
</protein>
<dbReference type="HAMAP" id="MF_00161">
    <property type="entry name" value="LspA"/>
    <property type="match status" value="1"/>
</dbReference>
<accession>A4J562</accession>
<dbReference type="PANTHER" id="PTHR33695:SF1">
    <property type="entry name" value="LIPOPROTEIN SIGNAL PEPTIDASE"/>
    <property type="match status" value="1"/>
</dbReference>
<comment type="catalytic activity">
    <reaction evidence="9 10">
        <text>Release of signal peptides from bacterial membrane prolipoproteins. Hydrolyzes -Xaa-Yaa-Zaa-|-(S,diacylglyceryl)Cys-, in which Xaa is hydrophobic (preferably Leu), and Yaa (Ala or Ser) and Zaa (Gly or Ala) have small, neutral side chains.</text>
        <dbReference type="EC" id="3.4.23.36"/>
    </reaction>
</comment>
<evidence type="ECO:0000313" key="13">
    <source>
        <dbReference type="Proteomes" id="UP000001556"/>
    </source>
</evidence>
<evidence type="ECO:0000256" key="8">
    <source>
        <dbReference type="ARBA" id="ARBA00023136"/>
    </source>
</evidence>
<evidence type="ECO:0000256" key="3">
    <source>
        <dbReference type="ARBA" id="ARBA00022670"/>
    </source>
</evidence>
<dbReference type="UniPathway" id="UPA00665"/>
<evidence type="ECO:0000256" key="1">
    <source>
        <dbReference type="ARBA" id="ARBA00006139"/>
    </source>
</evidence>
<dbReference type="Pfam" id="PF01252">
    <property type="entry name" value="Peptidase_A8"/>
    <property type="match status" value="1"/>
</dbReference>
<keyword evidence="4 9" id="KW-0812">Transmembrane</keyword>
<feature type="transmembrane region" description="Helical" evidence="9">
    <location>
        <begin position="59"/>
        <end position="79"/>
    </location>
</feature>
<organism evidence="12 13">
    <name type="scientific">Desulforamulus reducens (strain ATCC BAA-1160 / DSM 100696 / MI-1)</name>
    <name type="common">Desulfotomaculum reducens</name>
    <dbReference type="NCBI Taxonomy" id="349161"/>
    <lineage>
        <taxon>Bacteria</taxon>
        <taxon>Bacillati</taxon>
        <taxon>Bacillota</taxon>
        <taxon>Clostridia</taxon>
        <taxon>Eubacteriales</taxon>
        <taxon>Peptococcaceae</taxon>
        <taxon>Desulforamulus</taxon>
    </lineage>
</organism>
<evidence type="ECO:0000256" key="5">
    <source>
        <dbReference type="ARBA" id="ARBA00022750"/>
    </source>
</evidence>
<dbReference type="AlphaFoldDB" id="A4J562"/>
<dbReference type="Proteomes" id="UP000001556">
    <property type="component" value="Chromosome"/>
</dbReference>
<keyword evidence="5 9" id="KW-0064">Aspartyl protease</keyword>
<dbReference type="EMBL" id="CP000612">
    <property type="protein sequence ID" value="ABO50215.1"/>
    <property type="molecule type" value="Genomic_DNA"/>
</dbReference>
<comment type="function">
    <text evidence="9 10">This protein specifically catalyzes the removal of signal peptides from prolipoproteins.</text>
</comment>
<dbReference type="PRINTS" id="PR00781">
    <property type="entry name" value="LIPOSIGPTASE"/>
</dbReference>
<reference evidence="12 13" key="1">
    <citation type="submission" date="2007-03" db="EMBL/GenBank/DDBJ databases">
        <title>Complete sequence of Desulfotomaculum reducens MI-1.</title>
        <authorList>
            <consortium name="US DOE Joint Genome Institute"/>
            <person name="Copeland A."/>
            <person name="Lucas S."/>
            <person name="Lapidus A."/>
            <person name="Barry K."/>
            <person name="Detter J.C."/>
            <person name="Glavina del Rio T."/>
            <person name="Hammon N."/>
            <person name="Israni S."/>
            <person name="Dalin E."/>
            <person name="Tice H."/>
            <person name="Pitluck S."/>
            <person name="Sims D."/>
            <person name="Brettin T."/>
            <person name="Bruce D."/>
            <person name="Han C."/>
            <person name="Tapia R."/>
            <person name="Schmutz J."/>
            <person name="Larimer F."/>
            <person name="Land M."/>
            <person name="Hauser L."/>
            <person name="Kyrpides N."/>
            <person name="Kim E."/>
            <person name="Tebo B.M."/>
            <person name="Richardson P."/>
        </authorList>
    </citation>
    <scope>NUCLEOTIDE SEQUENCE [LARGE SCALE GENOMIC DNA]</scope>
    <source>
        <strain evidence="12 13">MI-1</strain>
    </source>
</reference>
<keyword evidence="8 9" id="KW-0472">Membrane</keyword>
<evidence type="ECO:0000256" key="10">
    <source>
        <dbReference type="RuleBase" id="RU000594"/>
    </source>
</evidence>
<dbReference type="eggNOG" id="COG0597">
    <property type="taxonomic scope" value="Bacteria"/>
</dbReference>
<dbReference type="InterPro" id="IPR001872">
    <property type="entry name" value="Peptidase_A8"/>
</dbReference>
<dbReference type="GO" id="GO:0006508">
    <property type="term" value="P:proteolysis"/>
    <property type="evidence" value="ECO:0007669"/>
    <property type="project" value="UniProtKB-KW"/>
</dbReference>
<gene>
    <name evidence="9" type="primary">lspA</name>
    <name evidence="12" type="ordered locus">Dred_1688</name>
</gene>
<evidence type="ECO:0000256" key="6">
    <source>
        <dbReference type="ARBA" id="ARBA00022801"/>
    </source>
</evidence>
<dbReference type="HOGENOM" id="CLU_083252_3_4_9"/>
<feature type="transmembrane region" description="Helical" evidence="9">
    <location>
        <begin position="85"/>
        <end position="102"/>
    </location>
</feature>
<comment type="caution">
    <text evidence="9">Lacks conserved residue(s) required for the propagation of feature annotation.</text>
</comment>
<evidence type="ECO:0000256" key="4">
    <source>
        <dbReference type="ARBA" id="ARBA00022692"/>
    </source>
</evidence>
<comment type="similarity">
    <text evidence="1 9 11">Belongs to the peptidase A8 family.</text>
</comment>
<dbReference type="GO" id="GO:0004190">
    <property type="term" value="F:aspartic-type endopeptidase activity"/>
    <property type="evidence" value="ECO:0007669"/>
    <property type="project" value="UniProtKB-UniRule"/>
</dbReference>
<evidence type="ECO:0000256" key="9">
    <source>
        <dbReference type="HAMAP-Rule" id="MF_00161"/>
    </source>
</evidence>
<evidence type="ECO:0000256" key="7">
    <source>
        <dbReference type="ARBA" id="ARBA00022989"/>
    </source>
</evidence>
<evidence type="ECO:0000256" key="11">
    <source>
        <dbReference type="RuleBase" id="RU004181"/>
    </source>
</evidence>
<evidence type="ECO:0000313" key="12">
    <source>
        <dbReference type="EMBL" id="ABO50215.1"/>
    </source>
</evidence>
<comment type="subcellular location">
    <subcellularLocation>
        <location evidence="9">Cell membrane</location>
        <topology evidence="9">Multi-pass membrane protein</topology>
    </subcellularLocation>
</comment>
<feature type="transmembrane region" description="Helical" evidence="9">
    <location>
        <begin position="114"/>
        <end position="138"/>
    </location>
</feature>
<dbReference type="OrthoDB" id="9810259at2"/>
<feature type="active site" evidence="9">
    <location>
        <position position="126"/>
    </location>
</feature>
<proteinExistence type="inferred from homology"/>
<keyword evidence="3 9" id="KW-0645">Protease</keyword>
<dbReference type="PANTHER" id="PTHR33695">
    <property type="entry name" value="LIPOPROTEIN SIGNAL PEPTIDASE"/>
    <property type="match status" value="1"/>
</dbReference>
<dbReference type="EC" id="3.4.23.36" evidence="9"/>
<name>A4J562_DESRM</name>
<sequence>MVRFLVVLMGTVFIDLYTKYMVMNKMAEGQTIPVWPEVFHLTYIQNPGAAFGMLAGKTWIFIGITLAVLGAMVLGYRWISQAGVLYQWALGMVAGGALGNLVDRIRFAKVIDFLDFRIWPIFNLADTAICIGVAFILWDALGEFRATRK</sequence>
<feature type="active site" evidence="9">
    <location>
        <position position="112"/>
    </location>
</feature>
<dbReference type="RefSeq" id="WP_011878030.1">
    <property type="nucleotide sequence ID" value="NC_009253.1"/>
</dbReference>
<dbReference type="STRING" id="349161.Dred_1688"/>
<evidence type="ECO:0000256" key="2">
    <source>
        <dbReference type="ARBA" id="ARBA00022475"/>
    </source>
</evidence>
<dbReference type="GO" id="GO:0005886">
    <property type="term" value="C:plasma membrane"/>
    <property type="evidence" value="ECO:0007669"/>
    <property type="project" value="UniProtKB-SubCell"/>
</dbReference>
<dbReference type="PROSITE" id="PS00855">
    <property type="entry name" value="SPASE_II"/>
    <property type="match status" value="1"/>
</dbReference>
<keyword evidence="7 9" id="KW-1133">Transmembrane helix</keyword>
<keyword evidence="2 9" id="KW-1003">Cell membrane</keyword>
<dbReference type="KEGG" id="drm:Dred_1688"/>
<comment type="pathway">
    <text evidence="9">Protein modification; lipoprotein biosynthesis (signal peptide cleavage).</text>
</comment>
<dbReference type="NCBIfam" id="TIGR00077">
    <property type="entry name" value="lspA"/>
    <property type="match status" value="1"/>
</dbReference>